<feature type="transmembrane region" description="Helical" evidence="6">
    <location>
        <begin position="334"/>
        <end position="357"/>
    </location>
</feature>
<evidence type="ECO:0000256" key="3">
    <source>
        <dbReference type="ARBA" id="ARBA00022801"/>
    </source>
</evidence>
<comment type="similarity">
    <text evidence="1 5">Belongs to the peptidase S8 family.</text>
</comment>
<organism evidence="8 9">
    <name type="scientific">Halanaerobium hydrogeniformans</name>
    <name type="common">Halanaerobium sp. (strain sapolanicus)</name>
    <dbReference type="NCBI Taxonomy" id="656519"/>
    <lineage>
        <taxon>Bacteria</taxon>
        <taxon>Bacillati</taxon>
        <taxon>Bacillota</taxon>
        <taxon>Clostridia</taxon>
        <taxon>Halanaerobiales</taxon>
        <taxon>Halanaerobiaceae</taxon>
        <taxon>Halanaerobium</taxon>
    </lineage>
</organism>
<dbReference type="eggNOG" id="COG5188">
    <property type="taxonomic scope" value="Bacteria"/>
</dbReference>
<keyword evidence="2" id="KW-0645">Protease</keyword>
<dbReference type="eggNOG" id="COG1404">
    <property type="taxonomic scope" value="Bacteria"/>
</dbReference>
<proteinExistence type="inferred from homology"/>
<dbReference type="EMBL" id="CP002304">
    <property type="protein sequence ID" value="ADQ14249.1"/>
    <property type="molecule type" value="Genomic_DNA"/>
</dbReference>
<dbReference type="GO" id="GO:0004252">
    <property type="term" value="F:serine-type endopeptidase activity"/>
    <property type="evidence" value="ECO:0007669"/>
    <property type="project" value="InterPro"/>
</dbReference>
<protein>
    <submittedName>
        <fullName evidence="8">Peptidase S8 and S53 subtilisin kexin sedolisin</fullName>
    </submittedName>
</protein>
<dbReference type="AlphaFoldDB" id="E4RN32"/>
<dbReference type="PANTHER" id="PTHR43806:SF11">
    <property type="entry name" value="CEREVISIN-RELATED"/>
    <property type="match status" value="1"/>
</dbReference>
<evidence type="ECO:0000256" key="1">
    <source>
        <dbReference type="ARBA" id="ARBA00011073"/>
    </source>
</evidence>
<dbReference type="GO" id="GO:0006508">
    <property type="term" value="P:proteolysis"/>
    <property type="evidence" value="ECO:0007669"/>
    <property type="project" value="UniProtKB-KW"/>
</dbReference>
<keyword evidence="6" id="KW-1133">Transmembrane helix</keyword>
<dbReference type="InterPro" id="IPR050131">
    <property type="entry name" value="Peptidase_S8_subtilisin-like"/>
</dbReference>
<comment type="caution">
    <text evidence="5">Lacks conserved residue(s) required for the propagation of feature annotation.</text>
</comment>
<evidence type="ECO:0000256" key="6">
    <source>
        <dbReference type="SAM" id="Phobius"/>
    </source>
</evidence>
<dbReference type="SUPFAM" id="SSF52743">
    <property type="entry name" value="Subtilisin-like"/>
    <property type="match status" value="1"/>
</dbReference>
<evidence type="ECO:0000313" key="8">
    <source>
        <dbReference type="EMBL" id="ADQ14249.1"/>
    </source>
</evidence>
<feature type="transmembrane region" description="Helical" evidence="6">
    <location>
        <begin position="304"/>
        <end position="328"/>
    </location>
</feature>
<dbReference type="Gene3D" id="3.40.50.200">
    <property type="entry name" value="Peptidase S8/S53 domain"/>
    <property type="match status" value="1"/>
</dbReference>
<keyword evidence="9" id="KW-1185">Reference proteome</keyword>
<dbReference type="Proteomes" id="UP000007434">
    <property type="component" value="Chromosome"/>
</dbReference>
<reference evidence="8 9" key="2">
    <citation type="journal article" date="2011" name="J. Bacteriol.">
        <title>Complete Genome Sequence of the Haloalkaliphilic, Hydrogen Producing Halanaerobium hydrogenoformans.</title>
        <authorList>
            <person name="Brown S.D."/>
            <person name="Begemann M.B."/>
            <person name="Mormile M.R."/>
            <person name="Wall J.D."/>
            <person name="Han C.S."/>
            <person name="Goodwin L.A."/>
            <person name="Pitluck S."/>
            <person name="Land M.L."/>
            <person name="Hauser L.J."/>
            <person name="Elias D.A."/>
        </authorList>
    </citation>
    <scope>NUCLEOTIDE SEQUENCE [LARGE SCALE GENOMIC DNA]</scope>
    <source>
        <strain evidence="9">sapolanicus</strain>
    </source>
</reference>
<sequence length="590" mass="67258">MKKYFFIALIALLIFLIAFHISEEIPQNADTIIFIIDSQIDQAYLQSPLAKITADSSHGSKIAAIIRNRSKVQIKALAVENVFGQIDQDKYLEALEEVKSYSENNPDKNILVNISLGFSEKDSQAEIIEKMSSPNLLIIAAAGNNNSEVKIYPAGFEETIAVAALENSKKMAASNYGEYIDISAPGVLAVNQYLYLPSLNLSRTIVSRGSSFAAPQLTALISKMLAYNNELNPFEALEIVKTTASPIEDELYQNSKLGAGAINSNRALREGSPFYFYLTLITYTALFIFSLTSLIILWKKFSFVSLFIFTALAVIIILAQPFLIILYRELGFRIILFTIFMLIILSQLVNILALYYFKNTKNLNFLLFLSYYLGEKKQEEIIKRIVLLLNSSAKHSEEIIFKKLSRGINPKKDKIKLKILARLNKVPLEEIIKSLKKNKLKAYFIGEELNKTERNYTDRAVLTAELIYYLLNKDYKKQELTAQIIGSYQDELLLIPLKNILKKSSAIINNNHSLYFILEILRDFGFKAADFSQLLRQIFQASDDNWLKYYLLQAYKELGKEDNDYQQFLNKNKQKLKEPALLALENKEEI</sequence>
<accession>E4RN32</accession>
<evidence type="ECO:0000313" key="9">
    <source>
        <dbReference type="Proteomes" id="UP000007434"/>
    </source>
</evidence>
<evidence type="ECO:0000256" key="5">
    <source>
        <dbReference type="PROSITE-ProRule" id="PRU01240"/>
    </source>
</evidence>
<dbReference type="PROSITE" id="PS51892">
    <property type="entry name" value="SUBTILASE"/>
    <property type="match status" value="1"/>
</dbReference>
<gene>
    <name evidence="8" type="ordered locus">Halsa_0802</name>
</gene>
<keyword evidence="6" id="KW-0812">Transmembrane</keyword>
<dbReference type="KEGG" id="has:Halsa_0802"/>
<evidence type="ECO:0000256" key="2">
    <source>
        <dbReference type="ARBA" id="ARBA00022670"/>
    </source>
</evidence>
<keyword evidence="6" id="KW-0472">Membrane</keyword>
<dbReference type="InterPro" id="IPR036852">
    <property type="entry name" value="Peptidase_S8/S53_dom_sf"/>
</dbReference>
<dbReference type="InterPro" id="IPR000209">
    <property type="entry name" value="Peptidase_S8/S53_dom"/>
</dbReference>
<reference evidence="8 9" key="1">
    <citation type="submission" date="2010-11" db="EMBL/GenBank/DDBJ databases">
        <title>Complete sequence of Halanaerobium sp. sapolanicus.</title>
        <authorList>
            <consortium name="US DOE Joint Genome Institute"/>
            <person name="Lucas S."/>
            <person name="Copeland A."/>
            <person name="Lapidus A."/>
            <person name="Cheng J.-F."/>
            <person name="Bruce D."/>
            <person name="Goodwin L."/>
            <person name="Pitluck S."/>
            <person name="Davenport K."/>
            <person name="Detter J.C."/>
            <person name="Han C."/>
            <person name="Tapia R."/>
            <person name="Land M."/>
            <person name="Hauser L."/>
            <person name="Jeffries C."/>
            <person name="Kyrpides N."/>
            <person name="Ivanova N."/>
            <person name="Mikhailova N."/>
            <person name="Begemann M.B."/>
            <person name="Mormile M.R."/>
            <person name="Wall J.D."/>
            <person name="Elias D.A."/>
            <person name="Woyke T."/>
        </authorList>
    </citation>
    <scope>NUCLEOTIDE SEQUENCE [LARGE SCALE GENOMIC DNA]</scope>
    <source>
        <strain evidence="9">sapolanicus</strain>
    </source>
</reference>
<evidence type="ECO:0000256" key="4">
    <source>
        <dbReference type="ARBA" id="ARBA00022825"/>
    </source>
</evidence>
<evidence type="ECO:0000259" key="7">
    <source>
        <dbReference type="Pfam" id="PF00082"/>
    </source>
</evidence>
<feature type="domain" description="Peptidase S8/S53" evidence="7">
    <location>
        <begin position="51"/>
        <end position="260"/>
    </location>
</feature>
<feature type="transmembrane region" description="Helical" evidence="6">
    <location>
        <begin position="274"/>
        <end position="297"/>
    </location>
</feature>
<name>E4RN32_HALHG</name>
<dbReference type="CDD" id="cd00306">
    <property type="entry name" value="Peptidases_S8_S53"/>
    <property type="match status" value="1"/>
</dbReference>
<dbReference type="STRING" id="656519.Halsa_0802"/>
<dbReference type="PANTHER" id="PTHR43806">
    <property type="entry name" value="PEPTIDASE S8"/>
    <property type="match status" value="1"/>
</dbReference>
<dbReference type="HOGENOM" id="CLU_462139_0_0_9"/>
<keyword evidence="3" id="KW-0378">Hydrolase</keyword>
<keyword evidence="4" id="KW-0720">Serine protease</keyword>
<dbReference type="Pfam" id="PF00082">
    <property type="entry name" value="Peptidase_S8"/>
    <property type="match status" value="1"/>
</dbReference>